<dbReference type="InterPro" id="IPR037221">
    <property type="entry name" value="H-type_lectin_dom_sf"/>
</dbReference>
<feature type="compositionally biased region" description="Basic and acidic residues" evidence="1">
    <location>
        <begin position="583"/>
        <end position="606"/>
    </location>
</feature>
<proteinExistence type="predicted"/>
<dbReference type="Gene3D" id="2.60.40.2080">
    <property type="match status" value="1"/>
</dbReference>
<organism evidence="2 3">
    <name type="scientific">Elysia crispata</name>
    <name type="common">lettuce slug</name>
    <dbReference type="NCBI Taxonomy" id="231223"/>
    <lineage>
        <taxon>Eukaryota</taxon>
        <taxon>Metazoa</taxon>
        <taxon>Spiralia</taxon>
        <taxon>Lophotrochozoa</taxon>
        <taxon>Mollusca</taxon>
        <taxon>Gastropoda</taxon>
        <taxon>Heterobranchia</taxon>
        <taxon>Euthyneura</taxon>
        <taxon>Panpulmonata</taxon>
        <taxon>Sacoglossa</taxon>
        <taxon>Placobranchoidea</taxon>
        <taxon>Plakobranchidae</taxon>
        <taxon>Elysia</taxon>
    </lineage>
</organism>
<dbReference type="Proteomes" id="UP001283361">
    <property type="component" value="Unassembled WGS sequence"/>
</dbReference>
<dbReference type="PANTHER" id="PTHR45615:SF80">
    <property type="entry name" value="GRIP DOMAIN-CONTAINING PROTEIN"/>
    <property type="match status" value="1"/>
</dbReference>
<protein>
    <submittedName>
        <fullName evidence="2">Uncharacterized protein</fullName>
    </submittedName>
</protein>
<gene>
    <name evidence="2" type="ORF">RRG08_051916</name>
</gene>
<sequence>MTSVQSSLNNLLKSLGKDPTAPALDLHLAQRVDALNRQVTSLSAELTAVGTKLDSMTKTTIQISKNLMEATSTNTENLAKLGEKLDYLALIQGTQKAAELAESEEQKKTEQRNKMLYFAIRKLSHNNKATIAALSQMSHRVNDLERYASPTDGALVNASAMIGKNFEQIYSRLEMMAENQATFISVVKRAMTTVTRKINNNTERLDQKQKQFVIETSSVYVTGVSLTTANTISFKKKFTKVPEVSVAISGFAMAPDQASAGPGVNTSSARSMNFYALSIEIISNVTTSGFNFTLNDRRNLGYGAFEWVKMEYIAIARSQTESLPFSLRYTQQGVKGAVGSDTQVMFSQEETIKPEIRCTFRCQADHEAWTQSCALQKTWAKTRAGFQTHALRHQYRSACVLGASKLGLKFNKTGPWRRENMTLPASLTAVAGFLLVLGFAHGQSDFLCPPNNKMGLCEAVPDTCFDDRDCARDHICCPEACTRTCKPKLDPGQSSRMMAEVPDLLNDPRVYIGKCPDSSCFSLFNSEPDQCSTSNLCRREQFCCHDGCKNVCQWKPPYAAIIAKHEARLRYQQQVLYQKQQAEQKKKQEEAYRETQRKRAEMEQARRAAQARAEAAAVLAAQKAKAEYQAQLQAKSAAQAEAVSRLQQKMARQQAASLLQQQQQQPQPSPAQIVSSSSSSAASSSSGGGQKSGGNISLNGFFNALKEDKLAGTLTNQINSPANVNPYTVGGGVNSLDKGGHSASHSPSKHTNSASEISAISSALAKLIMPASSRTNQYSPPAMNVAPPTGKIAPPTFNNQAWSRAPASQSVRSYSYQNAQSSSVNNQYSQLQQQPQTLSQKQQQQQHRRQPVSPFLMYHFMQAA</sequence>
<evidence type="ECO:0000313" key="2">
    <source>
        <dbReference type="EMBL" id="KAK3729946.1"/>
    </source>
</evidence>
<name>A0AAE1CR40_9GAST</name>
<keyword evidence="3" id="KW-1185">Reference proteome</keyword>
<evidence type="ECO:0000256" key="1">
    <source>
        <dbReference type="SAM" id="MobiDB-lite"/>
    </source>
</evidence>
<evidence type="ECO:0000313" key="3">
    <source>
        <dbReference type="Proteomes" id="UP001283361"/>
    </source>
</evidence>
<feature type="compositionally biased region" description="Low complexity" evidence="1">
    <location>
        <begin position="654"/>
        <end position="685"/>
    </location>
</feature>
<feature type="compositionally biased region" description="Low complexity" evidence="1">
    <location>
        <begin position="812"/>
        <end position="845"/>
    </location>
</feature>
<comment type="caution">
    <text evidence="2">The sequence shown here is derived from an EMBL/GenBank/DDBJ whole genome shotgun (WGS) entry which is preliminary data.</text>
</comment>
<feature type="region of interest" description="Disordered" evidence="1">
    <location>
        <begin position="778"/>
        <end position="854"/>
    </location>
</feature>
<reference evidence="2" key="1">
    <citation type="journal article" date="2023" name="G3 (Bethesda)">
        <title>A reference genome for the long-term kleptoplast-retaining sea slug Elysia crispata morphotype clarki.</title>
        <authorList>
            <person name="Eastman K.E."/>
            <person name="Pendleton A.L."/>
            <person name="Shaikh M.A."/>
            <person name="Suttiyut T."/>
            <person name="Ogas R."/>
            <person name="Tomko P."/>
            <person name="Gavelis G."/>
            <person name="Widhalm J.R."/>
            <person name="Wisecaver J.H."/>
        </authorList>
    </citation>
    <scope>NUCLEOTIDE SEQUENCE</scope>
    <source>
        <strain evidence="2">ECLA1</strain>
    </source>
</reference>
<feature type="region of interest" description="Disordered" evidence="1">
    <location>
        <begin position="583"/>
        <end position="607"/>
    </location>
</feature>
<dbReference type="PANTHER" id="PTHR45615">
    <property type="entry name" value="MYOSIN HEAVY CHAIN, NON-MUSCLE"/>
    <property type="match status" value="1"/>
</dbReference>
<dbReference type="EMBL" id="JAWDGP010007099">
    <property type="protein sequence ID" value="KAK3729946.1"/>
    <property type="molecule type" value="Genomic_DNA"/>
</dbReference>
<feature type="compositionally biased region" description="Polar residues" evidence="1">
    <location>
        <begin position="743"/>
        <end position="752"/>
    </location>
</feature>
<accession>A0AAE1CR40</accession>
<feature type="compositionally biased region" description="Polar residues" evidence="1">
    <location>
        <begin position="796"/>
        <end position="811"/>
    </location>
</feature>
<feature type="region of interest" description="Disordered" evidence="1">
    <location>
        <begin position="654"/>
        <end position="694"/>
    </location>
</feature>
<dbReference type="AlphaFoldDB" id="A0AAE1CR40"/>
<feature type="region of interest" description="Disordered" evidence="1">
    <location>
        <begin position="718"/>
        <end position="755"/>
    </location>
</feature>